<comment type="caution">
    <text evidence="4">The sequence shown here is derived from an EMBL/GenBank/DDBJ whole genome shotgun (WGS) entry which is preliminary data.</text>
</comment>
<dbReference type="AlphaFoldDB" id="A0A8J6MD72"/>
<evidence type="ECO:0000313" key="5">
    <source>
        <dbReference type="Proteomes" id="UP000607645"/>
    </source>
</evidence>
<accession>A0A8J6MD72</accession>
<feature type="domain" description="Copper amine oxidase-like N-terminal" evidence="3">
    <location>
        <begin position="57"/>
        <end position="95"/>
    </location>
</feature>
<protein>
    <recommendedName>
        <fullName evidence="3">Copper amine oxidase-like N-terminal domain-containing protein</fullName>
    </recommendedName>
</protein>
<dbReference type="InterPro" id="IPR012854">
    <property type="entry name" value="Cu_amine_oxidase-like_N"/>
</dbReference>
<gene>
    <name evidence="4" type="ORF">H8S62_12410</name>
</gene>
<reference evidence="4" key="1">
    <citation type="submission" date="2020-08" db="EMBL/GenBank/DDBJ databases">
        <title>Genome public.</title>
        <authorList>
            <person name="Liu C."/>
            <person name="Sun Q."/>
        </authorList>
    </citation>
    <scope>NUCLEOTIDE SEQUENCE</scope>
    <source>
        <strain evidence="4">NSJ-52</strain>
    </source>
</reference>
<feature type="coiled-coil region" evidence="1">
    <location>
        <begin position="315"/>
        <end position="342"/>
    </location>
</feature>
<evidence type="ECO:0000256" key="1">
    <source>
        <dbReference type="SAM" id="Coils"/>
    </source>
</evidence>
<evidence type="ECO:0000259" key="3">
    <source>
        <dbReference type="Pfam" id="PF07833"/>
    </source>
</evidence>
<keyword evidence="5" id="KW-1185">Reference proteome</keyword>
<evidence type="ECO:0000256" key="2">
    <source>
        <dbReference type="SAM" id="SignalP"/>
    </source>
</evidence>
<proteinExistence type="predicted"/>
<dbReference type="Pfam" id="PF07833">
    <property type="entry name" value="Cu_amine_oxidN1"/>
    <property type="match status" value="1"/>
</dbReference>
<dbReference type="EMBL" id="JACOPQ010000009">
    <property type="protein sequence ID" value="MBC5737810.1"/>
    <property type="molecule type" value="Genomic_DNA"/>
</dbReference>
<name>A0A8J6MD72_9FIRM</name>
<dbReference type="Proteomes" id="UP000607645">
    <property type="component" value="Unassembled WGS sequence"/>
</dbReference>
<feature type="signal peptide" evidence="2">
    <location>
        <begin position="1"/>
        <end position="23"/>
    </location>
</feature>
<keyword evidence="1" id="KW-0175">Coiled coil</keyword>
<dbReference type="SUPFAM" id="SSF55383">
    <property type="entry name" value="Copper amine oxidase, domain N"/>
    <property type="match status" value="1"/>
</dbReference>
<keyword evidence="2" id="KW-0732">Signal</keyword>
<organism evidence="4 5">
    <name type="scientific">Lawsonibacter faecis</name>
    <dbReference type="NCBI Taxonomy" id="2763052"/>
    <lineage>
        <taxon>Bacteria</taxon>
        <taxon>Bacillati</taxon>
        <taxon>Bacillota</taxon>
        <taxon>Clostridia</taxon>
        <taxon>Eubacteriales</taxon>
        <taxon>Oscillospiraceae</taxon>
        <taxon>Lawsonibacter</taxon>
    </lineage>
</organism>
<sequence>MKRMRTAVTALALTGALAVGAVAATTVQKITADLRPDMTVQVDGEARTMLDQKGNIVYPISYNGTTYLPVRALGEILGQNVAWDSATQTVILTEKTWETVEQYATIGAVEKAMTAAEQDITSLKAAGTYTERAKQYAAQMVKLESVRSSLEALVEKNQEDFRSGAIDYKAFNAMQDRTGAVDVRLKDAQAALEKKTIADDSGRLTAYQESDSALKTLESRTAELEKAVKSLSPASDYAGRVKQYQELSEKLSAHSRDVAARAEIINEDLRQQRLSYDDYNTLSARAGSLDVRLKDAQAALEKKTIADDSDRRTAYEQSAAALKDLERRMSALKTEIAELKAAGDYAGRIKQYFDMDEKLSALAKDVSARYGVINDDLRQGRLTYSEYNALSQRAGDVDVSLKDARASLEQKIFQGEEEQPDPKPDEGNKTVYDRYAAKISDLDGRADKLWKDVEGYKPANNGHSNKQQHKAIFNKIDALDDETDDLEDAIEHSYKKGELSKSQYRALENSLDKVDDKLEDMEDYLEHRLGIDD</sequence>
<dbReference type="RefSeq" id="WP_186919619.1">
    <property type="nucleotide sequence ID" value="NZ_JACOPQ010000009.1"/>
</dbReference>
<dbReference type="InterPro" id="IPR036582">
    <property type="entry name" value="Mao_N_sf"/>
</dbReference>
<evidence type="ECO:0000313" key="4">
    <source>
        <dbReference type="EMBL" id="MBC5737810.1"/>
    </source>
</evidence>
<feature type="chain" id="PRO_5035216449" description="Copper amine oxidase-like N-terminal domain-containing protein" evidence="2">
    <location>
        <begin position="24"/>
        <end position="533"/>
    </location>
</feature>